<reference evidence="1 2" key="1">
    <citation type="submission" date="2019-04" db="EMBL/GenBank/DDBJ databases">
        <title>Nine Novel Phages from a Plateau Lake in Southwest China Provide Insights into Aeromonas Phage Diversity.</title>
        <authorList>
            <person name="Xiao W."/>
        </authorList>
    </citation>
    <scope>NUCLEOTIDE SEQUENCE [LARGE SCALE GENOMIC DNA]</scope>
</reference>
<protein>
    <submittedName>
        <fullName evidence="1">Uncharacterized protein</fullName>
    </submittedName>
</protein>
<keyword evidence="2" id="KW-1185">Reference proteome</keyword>
<accession>A0A4Y5TWR8</accession>
<evidence type="ECO:0000313" key="2">
    <source>
        <dbReference type="Proteomes" id="UP000318122"/>
    </source>
</evidence>
<gene>
    <name evidence="1" type="ORF">2D05_030</name>
</gene>
<dbReference type="EMBL" id="MK804891">
    <property type="protein sequence ID" value="QDB73861.1"/>
    <property type="molecule type" value="Genomic_DNA"/>
</dbReference>
<proteinExistence type="predicted"/>
<evidence type="ECO:0000313" key="1">
    <source>
        <dbReference type="EMBL" id="QDB73861.1"/>
    </source>
</evidence>
<dbReference type="Proteomes" id="UP000318122">
    <property type="component" value="Segment"/>
</dbReference>
<name>A0A4Y5TWR8_9CAUD</name>
<organism evidence="1 2">
    <name type="scientific">Aeromonas phage 2_D05</name>
    <dbReference type="NCBI Taxonomy" id="2588098"/>
    <lineage>
        <taxon>Viruses</taxon>
        <taxon>Duplodnaviria</taxon>
        <taxon>Heunggongvirae</taxon>
        <taxon>Uroviricota</taxon>
        <taxon>Caudoviricetes</taxon>
        <taxon>Kunmingvirus</taxon>
        <taxon>Kunmingvirus kv2D05</taxon>
    </lineage>
</organism>
<sequence length="71" mass="8333">MKQITERDRIAARLLAKRLVAELGKMEWHRRGNEEECARRVSEAVNREARNNGLNPLLLKSFMMRLQRGDV</sequence>